<evidence type="ECO:0000259" key="6">
    <source>
        <dbReference type="PROSITE" id="PS50011"/>
    </source>
</evidence>
<dbReference type="PANTHER" id="PTHR43671">
    <property type="entry name" value="SERINE/THREONINE-PROTEIN KINASE NEK"/>
    <property type="match status" value="1"/>
</dbReference>
<dbReference type="Pfam" id="PF00069">
    <property type="entry name" value="Pkinase"/>
    <property type="match status" value="1"/>
</dbReference>
<organism evidence="7">
    <name type="scientific">uncultured microorganism</name>
    <dbReference type="NCBI Taxonomy" id="358574"/>
    <lineage>
        <taxon>unclassified sequences</taxon>
        <taxon>environmental samples</taxon>
    </lineage>
</organism>
<evidence type="ECO:0000313" key="7">
    <source>
        <dbReference type="EMBL" id="AEI30726.1"/>
    </source>
</evidence>
<keyword evidence="2 7" id="KW-0808">Transferase</keyword>
<evidence type="ECO:0000256" key="2">
    <source>
        <dbReference type="ARBA" id="ARBA00022679"/>
    </source>
</evidence>
<feature type="domain" description="Protein kinase" evidence="6">
    <location>
        <begin position="1"/>
        <end position="102"/>
    </location>
</feature>
<keyword evidence="5" id="KW-0067">ATP-binding</keyword>
<proteinExistence type="predicted"/>
<dbReference type="InterPro" id="IPR050660">
    <property type="entry name" value="NEK_Ser/Thr_kinase"/>
</dbReference>
<dbReference type="GO" id="GO:0004674">
    <property type="term" value="F:protein serine/threonine kinase activity"/>
    <property type="evidence" value="ECO:0007669"/>
    <property type="project" value="UniProtKB-KW"/>
</dbReference>
<reference evidence="7" key="1">
    <citation type="submission" date="2011-04" db="EMBL/GenBank/DDBJ databases">
        <title>Taxonomic and functional metagenomic profiling of the microbial community in the anoxic sediment of a brackish shallow lake (Laguna de Carrizo Central Spain).</title>
        <authorList>
            <consortium name="CONSOLIDER consortium CSD2007-00005"/>
            <person name="Guazzaroni M.-E."/>
            <person name="Richter M."/>
            <person name="Garcia-Salamanca A."/>
            <person name="Yarza P."/>
            <person name="Ferrer M."/>
        </authorList>
    </citation>
    <scope>NUCLEOTIDE SEQUENCE</scope>
</reference>
<dbReference type="InterPro" id="IPR000719">
    <property type="entry name" value="Prot_kinase_dom"/>
</dbReference>
<dbReference type="Gene3D" id="1.10.510.10">
    <property type="entry name" value="Transferase(Phosphotransferase) domain 1"/>
    <property type="match status" value="1"/>
</dbReference>
<sequence>IIGTPLYMSPEQAQGKEGDFRSDIYSLGITLYQMLMGKPPFMSTDTRILMKNHIEAEVPPISSDIPVIVRKLVLKMTDKNPEKRFSNYESLIKELDKIEKRLTQKDILCLYSVLD</sequence>
<dbReference type="PANTHER" id="PTHR43671:SF13">
    <property type="entry name" value="SERINE_THREONINE-PROTEIN KINASE NEK2"/>
    <property type="match status" value="1"/>
</dbReference>
<protein>
    <recommendedName>
        <fullName evidence="1">non-specific serine/threonine protein kinase</fullName>
        <ecNumber evidence="1">2.7.11.1</ecNumber>
    </recommendedName>
</protein>
<evidence type="ECO:0000256" key="4">
    <source>
        <dbReference type="ARBA" id="ARBA00022777"/>
    </source>
</evidence>
<dbReference type="AlphaFoldDB" id="F8UI69"/>
<feature type="non-terminal residue" evidence="7">
    <location>
        <position position="1"/>
    </location>
</feature>
<evidence type="ECO:0000256" key="3">
    <source>
        <dbReference type="ARBA" id="ARBA00022741"/>
    </source>
</evidence>
<dbReference type="GO" id="GO:0005524">
    <property type="term" value="F:ATP binding"/>
    <property type="evidence" value="ECO:0007669"/>
    <property type="project" value="UniProtKB-KW"/>
</dbReference>
<dbReference type="EC" id="2.7.11.1" evidence="1"/>
<keyword evidence="3" id="KW-0547">Nucleotide-binding</keyword>
<dbReference type="PROSITE" id="PS50011">
    <property type="entry name" value="PROTEIN_KINASE_DOM"/>
    <property type="match status" value="1"/>
</dbReference>
<accession>F8UI69</accession>
<dbReference type="EMBL" id="JF805338">
    <property type="protein sequence ID" value="AEI30726.1"/>
    <property type="molecule type" value="Genomic_DNA"/>
</dbReference>
<dbReference type="SUPFAM" id="SSF56112">
    <property type="entry name" value="Protein kinase-like (PK-like)"/>
    <property type="match status" value="1"/>
</dbReference>
<gene>
    <name evidence="7" type="ORF">LDC_03499</name>
</gene>
<name>F8UI69_9ZZZZ</name>
<evidence type="ECO:0000256" key="1">
    <source>
        <dbReference type="ARBA" id="ARBA00012513"/>
    </source>
</evidence>
<dbReference type="InterPro" id="IPR011009">
    <property type="entry name" value="Kinase-like_dom_sf"/>
</dbReference>
<keyword evidence="7" id="KW-0723">Serine/threonine-protein kinase</keyword>
<keyword evidence="4 7" id="KW-0418">Kinase</keyword>
<evidence type="ECO:0000256" key="5">
    <source>
        <dbReference type="ARBA" id="ARBA00022840"/>
    </source>
</evidence>